<dbReference type="Pfam" id="PF00392">
    <property type="entry name" value="GntR"/>
    <property type="match status" value="1"/>
</dbReference>
<keyword evidence="1" id="KW-0805">Transcription regulation</keyword>
<sequence length="231" mass="25422">MTAAATAPLAFDPTGRRADALRLELENAIVTGRFKPGDRLDEQSLADRFGVSRTPLREALGQLAATGLVTLMPRRGAFVATLGFRDIIERFETMAALEAMAGSLAARRIDGPGRRDLEASLQSCRDEAERSDSDSYYLANESFHLVIYAQAHNAFLGDEARRLHQRLKPYRRLQLRAGARVSVSLAEHERIAEAILAGDSASAERELKNHILVQGDRLNDFLAAFERSTSA</sequence>
<dbReference type="Gene3D" id="1.20.120.530">
    <property type="entry name" value="GntR ligand-binding domain-like"/>
    <property type="match status" value="1"/>
</dbReference>
<comment type="caution">
    <text evidence="5">The sequence shown here is derived from an EMBL/GenBank/DDBJ whole genome shotgun (WGS) entry which is preliminary data.</text>
</comment>
<evidence type="ECO:0000313" key="5">
    <source>
        <dbReference type="EMBL" id="MFD1704587.1"/>
    </source>
</evidence>
<gene>
    <name evidence="5" type="ORF">ACFSCV_16395</name>
</gene>
<dbReference type="InterPro" id="IPR036388">
    <property type="entry name" value="WH-like_DNA-bd_sf"/>
</dbReference>
<evidence type="ECO:0000313" key="6">
    <source>
        <dbReference type="Proteomes" id="UP001597308"/>
    </source>
</evidence>
<keyword evidence="6" id="KW-1185">Reference proteome</keyword>
<keyword evidence="2" id="KW-0238">DNA-binding</keyword>
<dbReference type="InterPro" id="IPR000524">
    <property type="entry name" value="Tscrpt_reg_HTH_GntR"/>
</dbReference>
<dbReference type="PANTHER" id="PTHR43537:SF49">
    <property type="entry name" value="TRANSCRIPTIONAL REGULATORY PROTEIN"/>
    <property type="match status" value="1"/>
</dbReference>
<evidence type="ECO:0000259" key="4">
    <source>
        <dbReference type="PROSITE" id="PS50949"/>
    </source>
</evidence>
<keyword evidence="3" id="KW-0804">Transcription</keyword>
<organism evidence="5 6">
    <name type="scientific">Methylopila henanensis</name>
    <dbReference type="NCBI Taxonomy" id="873516"/>
    <lineage>
        <taxon>Bacteria</taxon>
        <taxon>Pseudomonadati</taxon>
        <taxon>Pseudomonadota</taxon>
        <taxon>Alphaproteobacteria</taxon>
        <taxon>Hyphomicrobiales</taxon>
        <taxon>Methylopilaceae</taxon>
        <taxon>Methylopila</taxon>
    </lineage>
</organism>
<dbReference type="SUPFAM" id="SSF46785">
    <property type="entry name" value="Winged helix' DNA-binding domain"/>
    <property type="match status" value="1"/>
</dbReference>
<dbReference type="SMART" id="SM00895">
    <property type="entry name" value="FCD"/>
    <property type="match status" value="1"/>
</dbReference>
<dbReference type="SUPFAM" id="SSF48008">
    <property type="entry name" value="GntR ligand-binding domain-like"/>
    <property type="match status" value="1"/>
</dbReference>
<proteinExistence type="predicted"/>
<dbReference type="RefSeq" id="WP_378800634.1">
    <property type="nucleotide sequence ID" value="NZ_JBHUER010000010.1"/>
</dbReference>
<name>A0ABW4K9V2_9HYPH</name>
<dbReference type="PROSITE" id="PS50949">
    <property type="entry name" value="HTH_GNTR"/>
    <property type="match status" value="1"/>
</dbReference>
<dbReference type="InterPro" id="IPR008920">
    <property type="entry name" value="TF_FadR/GntR_C"/>
</dbReference>
<feature type="domain" description="HTH gntR-type" evidence="4">
    <location>
        <begin position="15"/>
        <end position="82"/>
    </location>
</feature>
<evidence type="ECO:0000256" key="1">
    <source>
        <dbReference type="ARBA" id="ARBA00023015"/>
    </source>
</evidence>
<dbReference type="EMBL" id="JBHUER010000010">
    <property type="protein sequence ID" value="MFD1704587.1"/>
    <property type="molecule type" value="Genomic_DNA"/>
</dbReference>
<dbReference type="SMART" id="SM00345">
    <property type="entry name" value="HTH_GNTR"/>
    <property type="match status" value="1"/>
</dbReference>
<dbReference type="CDD" id="cd07377">
    <property type="entry name" value="WHTH_GntR"/>
    <property type="match status" value="1"/>
</dbReference>
<dbReference type="PANTHER" id="PTHR43537">
    <property type="entry name" value="TRANSCRIPTIONAL REGULATOR, GNTR FAMILY"/>
    <property type="match status" value="1"/>
</dbReference>
<dbReference type="InterPro" id="IPR011711">
    <property type="entry name" value="GntR_C"/>
</dbReference>
<dbReference type="PRINTS" id="PR00035">
    <property type="entry name" value="HTHGNTR"/>
</dbReference>
<evidence type="ECO:0000256" key="3">
    <source>
        <dbReference type="ARBA" id="ARBA00023163"/>
    </source>
</evidence>
<dbReference type="InterPro" id="IPR036390">
    <property type="entry name" value="WH_DNA-bd_sf"/>
</dbReference>
<dbReference type="Proteomes" id="UP001597308">
    <property type="component" value="Unassembled WGS sequence"/>
</dbReference>
<accession>A0ABW4K9V2</accession>
<dbReference type="Gene3D" id="1.10.10.10">
    <property type="entry name" value="Winged helix-like DNA-binding domain superfamily/Winged helix DNA-binding domain"/>
    <property type="match status" value="1"/>
</dbReference>
<protein>
    <submittedName>
        <fullName evidence="5">GntR family transcriptional regulator</fullName>
    </submittedName>
</protein>
<reference evidence="6" key="1">
    <citation type="journal article" date="2019" name="Int. J. Syst. Evol. Microbiol.">
        <title>The Global Catalogue of Microorganisms (GCM) 10K type strain sequencing project: providing services to taxonomists for standard genome sequencing and annotation.</title>
        <authorList>
            <consortium name="The Broad Institute Genomics Platform"/>
            <consortium name="The Broad Institute Genome Sequencing Center for Infectious Disease"/>
            <person name="Wu L."/>
            <person name="Ma J."/>
        </authorList>
    </citation>
    <scope>NUCLEOTIDE SEQUENCE [LARGE SCALE GENOMIC DNA]</scope>
    <source>
        <strain evidence="6">KCTC 23707</strain>
    </source>
</reference>
<dbReference type="Pfam" id="PF07729">
    <property type="entry name" value="FCD"/>
    <property type="match status" value="1"/>
</dbReference>
<evidence type="ECO:0000256" key="2">
    <source>
        <dbReference type="ARBA" id="ARBA00023125"/>
    </source>
</evidence>